<dbReference type="InterPro" id="IPR011528">
    <property type="entry name" value="NERD"/>
</dbReference>
<dbReference type="EMBL" id="QUAC01000007">
    <property type="protein sequence ID" value="REK92085.1"/>
    <property type="molecule type" value="Genomic_DNA"/>
</dbReference>
<evidence type="ECO:0000313" key="8">
    <source>
        <dbReference type="EMBL" id="REK92085.1"/>
    </source>
</evidence>
<keyword evidence="4 5" id="KW-0067">ATP-binding</keyword>
<organism evidence="8 9">
    <name type="scientific">Streptomyces inhibens</name>
    <dbReference type="NCBI Taxonomy" id="2293571"/>
    <lineage>
        <taxon>Bacteria</taxon>
        <taxon>Bacillati</taxon>
        <taxon>Actinomycetota</taxon>
        <taxon>Actinomycetes</taxon>
        <taxon>Kitasatosporales</taxon>
        <taxon>Streptomycetaceae</taxon>
        <taxon>Streptomyces</taxon>
    </lineage>
</organism>
<evidence type="ECO:0000313" key="9">
    <source>
        <dbReference type="Proteomes" id="UP000262477"/>
    </source>
</evidence>
<sequence length="1483" mass="162134">MAAAAGQATPKPGPPQVKRWYQTRPSPFPWEQAALDHIKQRMPVTAPHYAWATFSFTAMSGRINECDLFIVVPRGLYLVELKGHPGRVVNSGDTWSFHAPDGRIRTIRNPLHLTDLKSKELKSRLQEAAREICPGERIPRIDPAVFLSDPLLDSELDTVQRTHVYGRDGSRTGLPGIWDHFLSLPPERENWRITENFARHLPALMKKIGVRASTAHLDFGDGWKLSSRPLDAGPTWEDRLAERKEMIHEEGRVRVYLVEQLASEEKRRSATRAAEREYQVLQGITHRGIAQAVTLRQHQGGPAILFRHRESDLRLDNYLAVYGAKLTDAIRRDMVRQLAEAVRYAHRRSLYHRALAARSVYVSARENGSNPVLRIIDWQASARDFDTTSLRSLGESSFTGEHIEDAAQCYLAPETDADFPDPVDLDVFGLGAVAHHILTGMPPAETRTALKERLQADGGLHMYAVSDAVDSGLDELVYAATRASVDDRLDSADAFLARLDEAEQARAAQAIAVEADPLDATPGQAVDGDWTVERVLGTGATARALYVTRVSEDERGRRVEEERVLKVALDAEKNERLTSEASALQQVSSGRIVKLYEGPRTLAGRTVLALEYAGQETLGRRLRSHGPLGYEELASCGEDLFTALDDLAARGMRHRDLKPDNLGIKVREDGEQQLMLFDFSLAAVSDRDIKAGTRGYLDPFLGDARRPVYDDYAERYAAAVVLHEMAAAERPTWGNGTDDPLTAMKDETPLLASDAFIAVLRPGLETFFERALHRDVNRRFETLRQMRDAWRAIFTAADRTQPPPTTDTVSLLGVGGLPEGLSEDDIRDVYADKAKLSTTLRDAGLTERAAAVAEELGAVTVGELLDVPLPHFRNKRGIGAVVKKELNRRHRQWTAALRPKKSKAATAVPEKPVETVMPFTDDKLGAQHEARQNVERLAALLNPEPTGRKDNKRPQVVAAWLGLDGKSEIGTWPTNRQVAEAVKASEYTVSKHLGSAIGDWAKAGWMDILCSELVDAVRDAGRVMTARELARVIAAGHGSESETSEGSEAAALAVVRAAVTAETLLTGRDEEHEPRLAQFRRRGRLIVALESLDGSDDPTPDELAAYAIALGDAAEKIADTDPLPDRSAALRDLRAVGTPEGMDPLPDARLVTLAAATSVEAAASPRLEVYPKALELWRALQISQAAAGVRREVGISLDGLLARLRSRFPEMALGKPTYVEVEDALKKAGFSLTYETAEQRFKPPMPVAPVGGGSSWLYSSSTGTVTTASRAQAARAGAGRDPVALLTAKLNSAVGDGGFLALNVAVKRMRSESGSVSEAIASAFPVLSVNLARVFLEEFRALATEHGTDWSKVLGADTRYTRSGELPGGLRSFVVRVWPRVAERLEEAAGREPGTVLFVHTAGLLAHYYPADGHELLVGLQREARKPGGRPHGLWLLTPSHNAHGAPELDGRTVEVTGGDAERVVLTEDFLKNLAAFQGGLAQ</sequence>
<feature type="domain" description="Protein kinase" evidence="7">
    <location>
        <begin position="224"/>
        <end position="499"/>
    </location>
</feature>
<dbReference type="PROSITE" id="PS00107">
    <property type="entry name" value="PROTEIN_KINASE_ATP"/>
    <property type="match status" value="1"/>
</dbReference>
<dbReference type="InterPro" id="IPR000719">
    <property type="entry name" value="Prot_kinase_dom"/>
</dbReference>
<dbReference type="Gene3D" id="1.10.510.10">
    <property type="entry name" value="Transferase(Phosphotransferase) domain 1"/>
    <property type="match status" value="2"/>
</dbReference>
<proteinExistence type="predicted"/>
<evidence type="ECO:0000256" key="5">
    <source>
        <dbReference type="PROSITE-ProRule" id="PRU10141"/>
    </source>
</evidence>
<dbReference type="SUPFAM" id="SSF56112">
    <property type="entry name" value="Protein kinase-like (PK-like)"/>
    <property type="match status" value="2"/>
</dbReference>
<dbReference type="Pfam" id="PF08378">
    <property type="entry name" value="NERD"/>
    <property type="match status" value="1"/>
</dbReference>
<keyword evidence="3 8" id="KW-0418">Kinase</keyword>
<evidence type="ECO:0000256" key="4">
    <source>
        <dbReference type="ARBA" id="ARBA00022840"/>
    </source>
</evidence>
<feature type="region of interest" description="Disordered" evidence="6">
    <location>
        <begin position="1"/>
        <end position="22"/>
    </location>
</feature>
<comment type="caution">
    <text evidence="8">The sequence shown here is derived from an EMBL/GenBank/DDBJ whole genome shotgun (WGS) entry which is preliminary data.</text>
</comment>
<dbReference type="SMART" id="SM00220">
    <property type="entry name" value="S_TKc"/>
    <property type="match status" value="1"/>
</dbReference>
<dbReference type="Proteomes" id="UP000262477">
    <property type="component" value="Unassembled WGS sequence"/>
</dbReference>
<evidence type="ECO:0000256" key="1">
    <source>
        <dbReference type="ARBA" id="ARBA00022679"/>
    </source>
</evidence>
<name>A0A371QBN1_STRIH</name>
<dbReference type="InterPro" id="IPR049832">
    <property type="entry name" value="BREX_PglW"/>
</dbReference>
<reference evidence="8 9" key="1">
    <citation type="submission" date="2018-08" db="EMBL/GenBank/DDBJ databases">
        <title>Streptomyces NEAU-D10 sp. nov., a novel Actinomycete isolated from soil.</title>
        <authorList>
            <person name="Jin L."/>
        </authorList>
    </citation>
    <scope>NUCLEOTIDE SEQUENCE [LARGE SCALE GENOMIC DNA]</scope>
    <source>
        <strain evidence="8 9">NEAU-D10</strain>
    </source>
</reference>
<dbReference type="Pfam" id="PF00069">
    <property type="entry name" value="Pkinase"/>
    <property type="match status" value="2"/>
</dbReference>
<accession>A0A371QBN1</accession>
<protein>
    <submittedName>
        <fullName evidence="8">BREX system serine/threonine kinase PglW</fullName>
    </submittedName>
</protein>
<dbReference type="OrthoDB" id="3404503at2"/>
<evidence type="ECO:0000256" key="2">
    <source>
        <dbReference type="ARBA" id="ARBA00022741"/>
    </source>
</evidence>
<feature type="binding site" evidence="5">
    <location>
        <position position="566"/>
    </location>
    <ligand>
        <name>ATP</name>
        <dbReference type="ChEBI" id="CHEBI:30616"/>
    </ligand>
</feature>
<dbReference type="GO" id="GO:0004674">
    <property type="term" value="F:protein serine/threonine kinase activity"/>
    <property type="evidence" value="ECO:0007669"/>
    <property type="project" value="TreeGrafter"/>
</dbReference>
<keyword evidence="2 5" id="KW-0547">Nucleotide-binding</keyword>
<evidence type="ECO:0000259" key="7">
    <source>
        <dbReference type="PROSITE" id="PS50011"/>
    </source>
</evidence>
<evidence type="ECO:0000256" key="6">
    <source>
        <dbReference type="SAM" id="MobiDB-lite"/>
    </source>
</evidence>
<dbReference type="GO" id="GO:0005524">
    <property type="term" value="F:ATP binding"/>
    <property type="evidence" value="ECO:0007669"/>
    <property type="project" value="UniProtKB-UniRule"/>
</dbReference>
<feature type="domain" description="Protein kinase" evidence="7">
    <location>
        <begin position="530"/>
        <end position="791"/>
    </location>
</feature>
<evidence type="ECO:0000256" key="3">
    <source>
        <dbReference type="ARBA" id="ARBA00022777"/>
    </source>
</evidence>
<dbReference type="PANTHER" id="PTHR43289">
    <property type="entry name" value="MITOGEN-ACTIVATED PROTEIN KINASE KINASE KINASE 20-RELATED"/>
    <property type="match status" value="1"/>
</dbReference>
<dbReference type="PANTHER" id="PTHR43289:SF34">
    <property type="entry name" value="SERINE_THREONINE-PROTEIN KINASE YBDM-RELATED"/>
    <property type="match status" value="1"/>
</dbReference>
<dbReference type="PROSITE" id="PS50011">
    <property type="entry name" value="PROTEIN_KINASE_DOM"/>
    <property type="match status" value="2"/>
</dbReference>
<keyword evidence="9" id="KW-1185">Reference proteome</keyword>
<keyword evidence="1" id="KW-0808">Transferase</keyword>
<gene>
    <name evidence="8" type="primary">pglW</name>
    <name evidence="8" type="ORF">DY245_01000</name>
</gene>
<dbReference type="InterPro" id="IPR011009">
    <property type="entry name" value="Kinase-like_dom_sf"/>
</dbReference>
<dbReference type="NCBIfam" id="NF033442">
    <property type="entry name" value="BREX_PglW"/>
    <property type="match status" value="1"/>
</dbReference>
<dbReference type="InterPro" id="IPR017441">
    <property type="entry name" value="Protein_kinase_ATP_BS"/>
</dbReference>